<accession>A0A8J3G6M1</accession>
<keyword evidence="4 6" id="KW-1133">Transmembrane helix</keyword>
<dbReference type="EMBL" id="BMYF01000023">
    <property type="protein sequence ID" value="GHB49329.1"/>
    <property type="molecule type" value="Genomic_DNA"/>
</dbReference>
<feature type="transmembrane region" description="Helical" evidence="6">
    <location>
        <begin position="178"/>
        <end position="198"/>
    </location>
</feature>
<comment type="subcellular location">
    <subcellularLocation>
        <location evidence="1">Cell membrane</location>
        <topology evidence="1">Multi-pass membrane protein</topology>
    </subcellularLocation>
</comment>
<dbReference type="PANTHER" id="PTHR30250">
    <property type="entry name" value="PST FAMILY PREDICTED COLANIC ACID TRANSPORTER"/>
    <property type="match status" value="1"/>
</dbReference>
<evidence type="ECO:0000256" key="3">
    <source>
        <dbReference type="ARBA" id="ARBA00022692"/>
    </source>
</evidence>
<feature type="transmembrane region" description="Helical" evidence="6">
    <location>
        <begin position="243"/>
        <end position="266"/>
    </location>
</feature>
<feature type="transmembrane region" description="Helical" evidence="6">
    <location>
        <begin position="9"/>
        <end position="28"/>
    </location>
</feature>
<feature type="transmembrane region" description="Helical" evidence="6">
    <location>
        <begin position="219"/>
        <end position="237"/>
    </location>
</feature>
<feature type="transmembrane region" description="Helical" evidence="6">
    <location>
        <begin position="80"/>
        <end position="100"/>
    </location>
</feature>
<evidence type="ECO:0000313" key="7">
    <source>
        <dbReference type="EMBL" id="GHB49329.1"/>
    </source>
</evidence>
<feature type="transmembrane region" description="Helical" evidence="6">
    <location>
        <begin position="451"/>
        <end position="473"/>
    </location>
</feature>
<feature type="transmembrane region" description="Helical" evidence="6">
    <location>
        <begin position="115"/>
        <end position="134"/>
    </location>
</feature>
<proteinExistence type="predicted"/>
<feature type="transmembrane region" description="Helical" evidence="6">
    <location>
        <begin position="48"/>
        <end position="68"/>
    </location>
</feature>
<gene>
    <name evidence="7" type="primary">cps4J</name>
    <name evidence="7" type="ORF">GCM10008106_32670</name>
</gene>
<evidence type="ECO:0000256" key="1">
    <source>
        <dbReference type="ARBA" id="ARBA00004651"/>
    </source>
</evidence>
<keyword evidence="5 6" id="KW-0472">Membrane</keyword>
<evidence type="ECO:0008006" key="9">
    <source>
        <dbReference type="Google" id="ProtNLM"/>
    </source>
</evidence>
<keyword evidence="3 6" id="KW-0812">Transmembrane</keyword>
<dbReference type="Proteomes" id="UP000642809">
    <property type="component" value="Unassembled WGS sequence"/>
</dbReference>
<comment type="caution">
    <text evidence="7">The sequence shown here is derived from an EMBL/GenBank/DDBJ whole genome shotgun (WGS) entry which is preliminary data.</text>
</comment>
<dbReference type="Pfam" id="PF01943">
    <property type="entry name" value="Polysacc_synt"/>
    <property type="match status" value="1"/>
</dbReference>
<feature type="transmembrane region" description="Helical" evidence="6">
    <location>
        <begin position="154"/>
        <end position="172"/>
    </location>
</feature>
<dbReference type="InterPro" id="IPR002797">
    <property type="entry name" value="Polysacc_synth"/>
</dbReference>
<dbReference type="PANTHER" id="PTHR30250:SF11">
    <property type="entry name" value="O-ANTIGEN TRANSPORTER-RELATED"/>
    <property type="match status" value="1"/>
</dbReference>
<evidence type="ECO:0000313" key="8">
    <source>
        <dbReference type="Proteomes" id="UP000642809"/>
    </source>
</evidence>
<evidence type="ECO:0000256" key="2">
    <source>
        <dbReference type="ARBA" id="ARBA00022475"/>
    </source>
</evidence>
<feature type="transmembrane region" description="Helical" evidence="6">
    <location>
        <begin position="394"/>
        <end position="415"/>
    </location>
</feature>
<name>A0A8J3G6M1_9BACT</name>
<dbReference type="AlphaFoldDB" id="A0A8J3G6M1"/>
<evidence type="ECO:0000256" key="5">
    <source>
        <dbReference type="ARBA" id="ARBA00023136"/>
    </source>
</evidence>
<evidence type="ECO:0000256" key="6">
    <source>
        <dbReference type="SAM" id="Phobius"/>
    </source>
</evidence>
<dbReference type="GO" id="GO:0005886">
    <property type="term" value="C:plasma membrane"/>
    <property type="evidence" value="ECO:0007669"/>
    <property type="project" value="UniProtKB-SubCell"/>
</dbReference>
<feature type="transmembrane region" description="Helical" evidence="6">
    <location>
        <begin position="334"/>
        <end position="352"/>
    </location>
</feature>
<keyword evidence="2" id="KW-1003">Cell membrane</keyword>
<reference evidence="7" key="2">
    <citation type="submission" date="2020-09" db="EMBL/GenBank/DDBJ databases">
        <authorList>
            <person name="Sun Q."/>
            <person name="Kim S."/>
        </authorList>
    </citation>
    <scope>NUCLEOTIDE SEQUENCE</scope>
    <source>
        <strain evidence="7">KCTC 23224</strain>
    </source>
</reference>
<feature type="transmembrane region" description="Helical" evidence="6">
    <location>
        <begin position="300"/>
        <end position="319"/>
    </location>
</feature>
<feature type="transmembrane region" description="Helical" evidence="6">
    <location>
        <begin position="427"/>
        <end position="445"/>
    </location>
</feature>
<evidence type="ECO:0000256" key="4">
    <source>
        <dbReference type="ARBA" id="ARBA00022989"/>
    </source>
</evidence>
<dbReference type="RefSeq" id="WP_189585237.1">
    <property type="nucleotide sequence ID" value="NZ_BMYF01000023.1"/>
</dbReference>
<protein>
    <recommendedName>
        <fullName evidence="9">Membrane protein involved in the export of O-antigen and teichoic acid</fullName>
    </recommendedName>
</protein>
<feature type="transmembrane region" description="Helical" evidence="6">
    <location>
        <begin position="364"/>
        <end position="388"/>
    </location>
</feature>
<reference evidence="7" key="1">
    <citation type="journal article" date="2014" name="Int. J. Syst. Evol. Microbiol.">
        <title>Complete genome sequence of Corynebacterium casei LMG S-19264T (=DSM 44701T), isolated from a smear-ripened cheese.</title>
        <authorList>
            <consortium name="US DOE Joint Genome Institute (JGI-PGF)"/>
            <person name="Walter F."/>
            <person name="Albersmeier A."/>
            <person name="Kalinowski J."/>
            <person name="Ruckert C."/>
        </authorList>
    </citation>
    <scope>NUCLEOTIDE SEQUENCE</scope>
    <source>
        <strain evidence="7">KCTC 23224</strain>
    </source>
</reference>
<keyword evidence="8" id="KW-1185">Reference proteome</keyword>
<dbReference type="InterPro" id="IPR050833">
    <property type="entry name" value="Poly_Biosynth_Transport"/>
</dbReference>
<organism evidence="7 8">
    <name type="scientific">Mongoliitalea lutea</name>
    <dbReference type="NCBI Taxonomy" id="849756"/>
    <lineage>
        <taxon>Bacteria</taxon>
        <taxon>Pseudomonadati</taxon>
        <taxon>Bacteroidota</taxon>
        <taxon>Cytophagia</taxon>
        <taxon>Cytophagales</taxon>
        <taxon>Cyclobacteriaceae</taxon>
        <taxon>Mongoliitalea</taxon>
    </lineage>
</organism>
<sequence length="492" mass="55569">MNAKASQSILTTAFSYVGVAIGYFNLLWLMPYAMSPEQIGTFRTVQDMALLLVPFAQVGLGNGITKFFPRLHKHHFSFLTYSLFLTLAGFLTVSLIFFLLNDSIIKAFSSNSAEILGFLPVVLVITLFAVLNSIADAFCRSYYKIAMPTFFREVLIRLLLGITFLLYLMEWITFDQLMWGMGFAYGITMVGTFAYMQVRKIFGLEFEFGELPPTFKKEFLRYSFISLLATTGALLIMKVDSLMVSSMIGLEANAIYTIGFSIAIVIEMPRRAVSQIAMPLVSEYFSAQEHGKISKLYKDLGVSQAFICLLIFIGIWANIENIYAFVPNKEVYEAGKWIVLIIGGAKLLDVLFSINSEIILFSKYYLFNIVATVVMAIAVIAFNFWLIPMYGIEGAAIASFLALLLFNMVKYGFIAWKLRMHPWSWDLLKIMILGAFVFGVQNYIFDGYHAGWMNLVLRSSIITVIYGLGAYFWKIAPTMQATIKEKIKGFKP</sequence>